<protein>
    <submittedName>
        <fullName evidence="2">Outer membrane lipoprotein-sorting protein</fullName>
    </submittedName>
</protein>
<dbReference type="InterPro" id="IPR033399">
    <property type="entry name" value="TP_0789-like"/>
</dbReference>
<sequence length="267" mass="31006">MKKVQYITLFIALFIASIAIGQSLPSGEDILRNVNERNEGEHQIQDLKMTLINKKGKTQIRDIKSYRKDYDNQRKSILIFTTPSNVRNTAFMSYDYNDETKDDDQWLYLPALRKTRRISAANRGDYFLGTDFTYEDIKLGTKMSASDYNYKTIKEETIDGHPCILVEAIPKTNKIARELGYSKVHQWVDRGVWMVRQTKYWDIAGNDLKTTYVKDIKKVQGIWTFQALEATNHKNNHKTNMIFGNSDYNTAIDDELFSEESLVRGVN</sequence>
<accession>A0ABT8W621</accession>
<gene>
    <name evidence="2" type="ORF">Q4Q35_01905</name>
</gene>
<dbReference type="RefSeq" id="WP_303276228.1">
    <property type="nucleotide sequence ID" value="NZ_JAUOEK010000041.1"/>
</dbReference>
<organism evidence="2 3">
    <name type="scientific">Flavivirga aquimarina</name>
    <dbReference type="NCBI Taxonomy" id="2027862"/>
    <lineage>
        <taxon>Bacteria</taxon>
        <taxon>Pseudomonadati</taxon>
        <taxon>Bacteroidota</taxon>
        <taxon>Flavobacteriia</taxon>
        <taxon>Flavobacteriales</taxon>
        <taxon>Flavobacteriaceae</taxon>
        <taxon>Flavivirga</taxon>
    </lineage>
</organism>
<keyword evidence="2" id="KW-0449">Lipoprotein</keyword>
<reference evidence="2" key="1">
    <citation type="submission" date="2023-07" db="EMBL/GenBank/DDBJ databases">
        <title>Two novel species in the genus Flavivirga.</title>
        <authorList>
            <person name="Kwon K."/>
        </authorList>
    </citation>
    <scope>NUCLEOTIDE SEQUENCE</scope>
    <source>
        <strain evidence="2">KCTC 52353</strain>
    </source>
</reference>
<dbReference type="CDD" id="cd16329">
    <property type="entry name" value="LolA_like"/>
    <property type="match status" value="1"/>
</dbReference>
<comment type="caution">
    <text evidence="2">The sequence shown here is derived from an EMBL/GenBank/DDBJ whole genome shotgun (WGS) entry which is preliminary data.</text>
</comment>
<name>A0ABT8W621_9FLAO</name>
<keyword evidence="3" id="KW-1185">Reference proteome</keyword>
<evidence type="ECO:0000313" key="2">
    <source>
        <dbReference type="EMBL" id="MDO5968550.1"/>
    </source>
</evidence>
<feature type="domain" description="Uncharacterized protein TP-0789" evidence="1">
    <location>
        <begin position="73"/>
        <end position="263"/>
    </location>
</feature>
<proteinExistence type="predicted"/>
<dbReference type="Gene3D" id="2.50.20.10">
    <property type="entry name" value="Lipoprotein localisation LolA/LolB/LppX"/>
    <property type="match status" value="1"/>
</dbReference>
<dbReference type="Pfam" id="PF17131">
    <property type="entry name" value="LolA_like"/>
    <property type="match status" value="1"/>
</dbReference>
<evidence type="ECO:0000313" key="3">
    <source>
        <dbReference type="Proteomes" id="UP001176883"/>
    </source>
</evidence>
<dbReference type="Proteomes" id="UP001176883">
    <property type="component" value="Unassembled WGS sequence"/>
</dbReference>
<dbReference type="EMBL" id="JAUOEK010000041">
    <property type="protein sequence ID" value="MDO5968550.1"/>
    <property type="molecule type" value="Genomic_DNA"/>
</dbReference>
<evidence type="ECO:0000259" key="1">
    <source>
        <dbReference type="Pfam" id="PF17131"/>
    </source>
</evidence>